<dbReference type="UniPathway" id="UPA00053">
    <property type="reaction ID" value="UER00088"/>
</dbReference>
<dbReference type="Pfam" id="PF01202">
    <property type="entry name" value="SKI"/>
    <property type="match status" value="1"/>
</dbReference>
<dbReference type="PRINTS" id="PR01100">
    <property type="entry name" value="SHIKIMTKNASE"/>
</dbReference>
<evidence type="ECO:0000256" key="11">
    <source>
        <dbReference type="HAMAP-Rule" id="MF_00109"/>
    </source>
</evidence>
<evidence type="ECO:0000256" key="6">
    <source>
        <dbReference type="ARBA" id="ARBA00022741"/>
    </source>
</evidence>
<dbReference type="InterPro" id="IPR027417">
    <property type="entry name" value="P-loop_NTPase"/>
</dbReference>
<keyword evidence="7 11" id="KW-0418">Kinase</keyword>
<feature type="binding site" evidence="11">
    <location>
        <position position="18"/>
    </location>
    <ligand>
        <name>Mg(2+)</name>
        <dbReference type="ChEBI" id="CHEBI:18420"/>
    </ligand>
</feature>
<keyword evidence="9 11" id="KW-0057">Aromatic amino acid biosynthesis</keyword>
<comment type="cofactor">
    <cofactor evidence="11">
        <name>Mg(2+)</name>
        <dbReference type="ChEBI" id="CHEBI:18420"/>
    </cofactor>
    <text evidence="11">Binds 1 Mg(2+) ion per subunit.</text>
</comment>
<evidence type="ECO:0000256" key="3">
    <source>
        <dbReference type="ARBA" id="ARBA00012154"/>
    </source>
</evidence>
<evidence type="ECO:0000256" key="4">
    <source>
        <dbReference type="ARBA" id="ARBA00022605"/>
    </source>
</evidence>
<dbReference type="PANTHER" id="PTHR21087">
    <property type="entry name" value="SHIKIMATE KINASE"/>
    <property type="match status" value="1"/>
</dbReference>
<reference evidence="12 13" key="1">
    <citation type="submission" date="2016-01" db="EMBL/GenBank/DDBJ databases">
        <title>Genome sequence of the acidophilic iron oxidising Ferrovum strain Z-31.</title>
        <authorList>
            <person name="Poehlein A."/>
            <person name="Ullrich S.R."/>
            <person name="Schloemann M."/>
            <person name="Muehling M."/>
            <person name="Daniel R."/>
        </authorList>
    </citation>
    <scope>NUCLEOTIDE SEQUENCE [LARGE SCALE GENOMIC DNA]</scope>
    <source>
        <strain evidence="12 13">Z-31</strain>
    </source>
</reference>
<dbReference type="SUPFAM" id="SSF52540">
    <property type="entry name" value="P-loop containing nucleoside triphosphate hydrolases"/>
    <property type="match status" value="1"/>
</dbReference>
<dbReference type="GO" id="GO:0000287">
    <property type="term" value="F:magnesium ion binding"/>
    <property type="evidence" value="ECO:0007669"/>
    <property type="project" value="UniProtKB-UniRule"/>
</dbReference>
<dbReference type="GO" id="GO:0005829">
    <property type="term" value="C:cytosol"/>
    <property type="evidence" value="ECO:0007669"/>
    <property type="project" value="TreeGrafter"/>
</dbReference>
<dbReference type="GeneID" id="301710015"/>
<dbReference type="GO" id="GO:0005524">
    <property type="term" value="F:ATP binding"/>
    <property type="evidence" value="ECO:0007669"/>
    <property type="project" value="UniProtKB-UniRule"/>
</dbReference>
<proteinExistence type="inferred from homology"/>
<comment type="subcellular location">
    <subcellularLocation>
        <location evidence="11">Cytoplasm</location>
    </subcellularLocation>
</comment>
<feature type="binding site" evidence="11">
    <location>
        <position position="60"/>
    </location>
    <ligand>
        <name>substrate</name>
    </ligand>
</feature>
<dbReference type="InterPro" id="IPR031322">
    <property type="entry name" value="Shikimate/glucono_kinase"/>
</dbReference>
<evidence type="ECO:0000256" key="5">
    <source>
        <dbReference type="ARBA" id="ARBA00022679"/>
    </source>
</evidence>
<dbReference type="HAMAP" id="MF_00109">
    <property type="entry name" value="Shikimate_kinase"/>
    <property type="match status" value="1"/>
</dbReference>
<dbReference type="Gene3D" id="3.40.50.300">
    <property type="entry name" value="P-loop containing nucleotide triphosphate hydrolases"/>
    <property type="match status" value="1"/>
</dbReference>
<protein>
    <recommendedName>
        <fullName evidence="3 11">Shikimate kinase</fullName>
        <shortName evidence="11">SK</shortName>
        <ecNumber evidence="3 11">2.7.1.71</ecNumber>
    </recommendedName>
</protein>
<evidence type="ECO:0000256" key="10">
    <source>
        <dbReference type="ARBA" id="ARBA00048567"/>
    </source>
</evidence>
<dbReference type="AlphaFoldDB" id="A0A149VZT2"/>
<keyword evidence="6 11" id="KW-0547">Nucleotide-binding</keyword>
<keyword evidence="13" id="KW-1185">Reference proteome</keyword>
<evidence type="ECO:0000313" key="12">
    <source>
        <dbReference type="EMBL" id="KXW58706.1"/>
    </source>
</evidence>
<dbReference type="CDD" id="cd00464">
    <property type="entry name" value="SK"/>
    <property type="match status" value="1"/>
</dbReference>
<dbReference type="GO" id="GO:0004765">
    <property type="term" value="F:shikimate kinase activity"/>
    <property type="evidence" value="ECO:0007669"/>
    <property type="project" value="UniProtKB-UniRule"/>
</dbReference>
<evidence type="ECO:0000256" key="9">
    <source>
        <dbReference type="ARBA" id="ARBA00023141"/>
    </source>
</evidence>
<comment type="function">
    <text evidence="11">Catalyzes the specific phosphorylation of the 3-hydroxyl group of shikimic acid using ATP as a cosubstrate.</text>
</comment>
<dbReference type="PROSITE" id="PS01128">
    <property type="entry name" value="SHIKIMATE_KINASE"/>
    <property type="match status" value="1"/>
</dbReference>
<dbReference type="InterPro" id="IPR000623">
    <property type="entry name" value="Shikimate_kinase/TSH1"/>
</dbReference>
<feature type="binding site" evidence="11">
    <location>
        <position position="156"/>
    </location>
    <ligand>
        <name>ATP</name>
        <dbReference type="ChEBI" id="CHEBI:30616"/>
    </ligand>
</feature>
<feature type="binding site" evidence="11">
    <location>
        <position position="139"/>
    </location>
    <ligand>
        <name>substrate</name>
    </ligand>
</feature>
<comment type="similarity">
    <text evidence="2 11">Belongs to the shikimate kinase family.</text>
</comment>
<evidence type="ECO:0000313" key="13">
    <source>
        <dbReference type="Proteomes" id="UP000075653"/>
    </source>
</evidence>
<comment type="subunit">
    <text evidence="11">Monomer.</text>
</comment>
<evidence type="ECO:0000256" key="1">
    <source>
        <dbReference type="ARBA" id="ARBA00004842"/>
    </source>
</evidence>
<feature type="binding site" evidence="11">
    <location>
        <begin position="14"/>
        <end position="19"/>
    </location>
    <ligand>
        <name>ATP</name>
        <dbReference type="ChEBI" id="CHEBI:30616"/>
    </ligand>
</feature>
<comment type="pathway">
    <text evidence="1 11">Metabolic intermediate biosynthesis; chorismate biosynthesis; chorismate from D-erythrose 4-phosphate and phosphoenolpyruvate: step 5/7.</text>
</comment>
<dbReference type="GO" id="GO:0009073">
    <property type="term" value="P:aromatic amino acid family biosynthetic process"/>
    <property type="evidence" value="ECO:0007669"/>
    <property type="project" value="UniProtKB-KW"/>
</dbReference>
<keyword evidence="5 11" id="KW-0808">Transferase</keyword>
<keyword evidence="11" id="KW-0963">Cytoplasm</keyword>
<feature type="binding site" evidence="11">
    <location>
        <position position="82"/>
    </location>
    <ligand>
        <name>substrate</name>
    </ligand>
</feature>
<name>A0A149VZT2_9PROT</name>
<dbReference type="InterPro" id="IPR023000">
    <property type="entry name" value="Shikimate_kinase_CS"/>
</dbReference>
<comment type="caution">
    <text evidence="12">The sequence shown here is derived from an EMBL/GenBank/DDBJ whole genome shotgun (WGS) entry which is preliminary data.</text>
</comment>
<sequence length="179" mass="20311">MDKSCNIFLVGLMGAGKTTIGRLLARHRHLEFVDSDQEIEAHTGVRISTIFELEGESGFRAREEAILGELVQRRGIVLATGGGAILSPLTRQRLRQQGVVVYLRGSVDQLWHRTRHDRHRPLLKTEDPKARLQELFEIRDPLYRETAHLIVDTAQQSPQRLICQLELELDAHVLAHPSC</sequence>
<feature type="binding site" evidence="11">
    <location>
        <position position="36"/>
    </location>
    <ligand>
        <name>substrate</name>
    </ligand>
</feature>
<keyword evidence="8 11" id="KW-0067">ATP-binding</keyword>
<dbReference type="GO" id="GO:0009423">
    <property type="term" value="P:chorismate biosynthetic process"/>
    <property type="evidence" value="ECO:0007669"/>
    <property type="project" value="UniProtKB-UniRule"/>
</dbReference>
<keyword evidence="4 11" id="KW-0028">Amino-acid biosynthesis</keyword>
<dbReference type="PANTHER" id="PTHR21087:SF16">
    <property type="entry name" value="SHIKIMATE KINASE 1, CHLOROPLASTIC"/>
    <property type="match status" value="1"/>
</dbReference>
<evidence type="ECO:0000256" key="8">
    <source>
        <dbReference type="ARBA" id="ARBA00022840"/>
    </source>
</evidence>
<keyword evidence="11" id="KW-0479">Metal-binding</keyword>
<dbReference type="RefSeq" id="WP_062187676.1">
    <property type="nucleotide sequence ID" value="NZ_CP053675.1"/>
</dbReference>
<dbReference type="GO" id="GO:0008652">
    <property type="term" value="P:amino acid biosynthetic process"/>
    <property type="evidence" value="ECO:0007669"/>
    <property type="project" value="UniProtKB-KW"/>
</dbReference>
<evidence type="ECO:0000256" key="7">
    <source>
        <dbReference type="ARBA" id="ARBA00022777"/>
    </source>
</evidence>
<dbReference type="STRING" id="1789004.FEMY_07340"/>
<evidence type="ECO:0000256" key="2">
    <source>
        <dbReference type="ARBA" id="ARBA00006997"/>
    </source>
</evidence>
<feature type="binding site" evidence="11">
    <location>
        <position position="120"/>
    </location>
    <ligand>
        <name>ATP</name>
        <dbReference type="ChEBI" id="CHEBI:30616"/>
    </ligand>
</feature>
<keyword evidence="11" id="KW-0460">Magnesium</keyword>
<comment type="catalytic activity">
    <reaction evidence="10 11">
        <text>shikimate + ATP = 3-phosphoshikimate + ADP + H(+)</text>
        <dbReference type="Rhea" id="RHEA:13121"/>
        <dbReference type="ChEBI" id="CHEBI:15378"/>
        <dbReference type="ChEBI" id="CHEBI:30616"/>
        <dbReference type="ChEBI" id="CHEBI:36208"/>
        <dbReference type="ChEBI" id="CHEBI:145989"/>
        <dbReference type="ChEBI" id="CHEBI:456216"/>
        <dbReference type="EC" id="2.7.1.71"/>
    </reaction>
</comment>
<dbReference type="EC" id="2.7.1.71" evidence="3 11"/>
<gene>
    <name evidence="11 12" type="primary">aroK</name>
    <name evidence="12" type="ORF">FEMY_07340</name>
</gene>
<dbReference type="PATRIC" id="fig|1789004.3.peg.742"/>
<organism evidence="12 13">
    <name type="scientific">Ferrovum myxofaciens</name>
    <dbReference type="NCBI Taxonomy" id="416213"/>
    <lineage>
        <taxon>Bacteria</taxon>
        <taxon>Pseudomonadati</taxon>
        <taxon>Pseudomonadota</taxon>
        <taxon>Betaproteobacteria</taxon>
        <taxon>Ferrovales</taxon>
        <taxon>Ferrovaceae</taxon>
        <taxon>Ferrovum</taxon>
    </lineage>
</organism>
<accession>A0A149VZT2</accession>
<dbReference type="Proteomes" id="UP000075653">
    <property type="component" value="Unassembled WGS sequence"/>
</dbReference>
<dbReference type="EMBL" id="LRRD01000011">
    <property type="protein sequence ID" value="KXW58706.1"/>
    <property type="molecule type" value="Genomic_DNA"/>
</dbReference>